<dbReference type="GO" id="GO:0003682">
    <property type="term" value="F:chromatin binding"/>
    <property type="evidence" value="ECO:0007669"/>
    <property type="project" value="TreeGrafter"/>
</dbReference>
<proteinExistence type="predicted"/>
<evidence type="ECO:0000256" key="2">
    <source>
        <dbReference type="ARBA" id="ARBA00023242"/>
    </source>
</evidence>
<dbReference type="EMBL" id="JAACJL010000044">
    <property type="protein sequence ID" value="KAF4615096.1"/>
    <property type="molecule type" value="Genomic_DNA"/>
</dbReference>
<comment type="caution">
    <text evidence="3">The sequence shown here is derived from an EMBL/GenBank/DDBJ whole genome shotgun (WGS) entry which is preliminary data.</text>
</comment>
<evidence type="ECO:0000313" key="3">
    <source>
        <dbReference type="EMBL" id="KAF4615096.1"/>
    </source>
</evidence>
<dbReference type="GO" id="GO:0005634">
    <property type="term" value="C:nucleus"/>
    <property type="evidence" value="ECO:0007669"/>
    <property type="project" value="UniProtKB-SubCell"/>
</dbReference>
<name>A0A8H4QQL8_9AGAR</name>
<dbReference type="PANTHER" id="PTHR13489:SF0">
    <property type="entry name" value="MINI-CHROMOSOME MAINTENANCE COMPLEX-BINDING PROTEIN"/>
    <property type="match status" value="1"/>
</dbReference>
<protein>
    <recommendedName>
        <fullName evidence="5">Mini-chromosome maintenance complex-binding protein</fullName>
    </recommendedName>
</protein>
<evidence type="ECO:0000313" key="4">
    <source>
        <dbReference type="Proteomes" id="UP000521872"/>
    </source>
</evidence>
<comment type="subcellular location">
    <subcellularLocation>
        <location evidence="1">Nucleus</location>
    </subcellularLocation>
</comment>
<accession>A0A8H4QQL8</accession>
<sequence length="532" mass="59067">MSSNISDALQNPSKVLSDLYQQHSSLPLHTFPATVTAHFTHIFQSQHALEQIPALDLHHPPESFPPRSLVAFNCMVQDTSLSQDLYLGVKPDGSCGGWGIEDNPALPVADDKFDHANLREASVLWAVSIPGLSDWCHDAKAGAPAQPPVLHQPHKYPLLDVAHVGVQLKIYDENIARPLRTTDLLSFVGILTSEAISSNVIELSHPITVPTLHVLFATPIMRTIIPRSFPEPSILSDIDSLRTDLVDWVAEEGLAGDRLTAEWVLLSAISRTRSRQPPIMPLSLTVTKFPSCPNDPNAVPALYHVLSQIFPLVVTLPLALDTLNQGAFYPVSKDEDLHSGFLQQPKGSLVLITEGAVTEGKVLEQGAKNFLSIQEMMKSQTIDYVYPFSNFSFETDLNFLVTTEGKKSTFFKTDVNIPLRPTRSSGLVEELYKPIQSIRLPPQEKISRFRQLVGGSKIGNSVLAESLSQHVEDDFVRERATVKEETKQFSADDLIIRMVVARLVAHSLHRAEVTIDIWERAKELEKQRETRS</sequence>
<gene>
    <name evidence="3" type="ORF">D9613_002856</name>
</gene>
<keyword evidence="4" id="KW-1185">Reference proteome</keyword>
<evidence type="ECO:0008006" key="5">
    <source>
        <dbReference type="Google" id="ProtNLM"/>
    </source>
</evidence>
<dbReference type="Pfam" id="PF09739">
    <property type="entry name" value="MCM_bind"/>
    <property type="match status" value="2"/>
</dbReference>
<dbReference type="GO" id="GO:0006261">
    <property type="term" value="P:DNA-templated DNA replication"/>
    <property type="evidence" value="ECO:0007669"/>
    <property type="project" value="TreeGrafter"/>
</dbReference>
<evidence type="ECO:0000256" key="1">
    <source>
        <dbReference type="ARBA" id="ARBA00004123"/>
    </source>
</evidence>
<dbReference type="PANTHER" id="PTHR13489">
    <property type="entry name" value="MINI-CHROMOSOME MAINTENANCE COMPLEX-BINDING PROTEIN"/>
    <property type="match status" value="1"/>
</dbReference>
<dbReference type="AlphaFoldDB" id="A0A8H4QQL8"/>
<keyword evidence="2" id="KW-0539">Nucleus</keyword>
<dbReference type="Proteomes" id="UP000521872">
    <property type="component" value="Unassembled WGS sequence"/>
</dbReference>
<reference evidence="3 4" key="1">
    <citation type="submission" date="2019-12" db="EMBL/GenBank/DDBJ databases">
        <authorList>
            <person name="Floudas D."/>
            <person name="Bentzer J."/>
            <person name="Ahren D."/>
            <person name="Johansson T."/>
            <person name="Persson P."/>
            <person name="Tunlid A."/>
        </authorList>
    </citation>
    <scope>NUCLEOTIDE SEQUENCE [LARGE SCALE GENOMIC DNA]</scope>
    <source>
        <strain evidence="3 4">CBS 102.39</strain>
    </source>
</reference>
<dbReference type="InterPro" id="IPR019140">
    <property type="entry name" value="MCM_complex-bd"/>
</dbReference>
<organism evidence="3 4">
    <name type="scientific">Agrocybe pediades</name>
    <dbReference type="NCBI Taxonomy" id="84607"/>
    <lineage>
        <taxon>Eukaryota</taxon>
        <taxon>Fungi</taxon>
        <taxon>Dikarya</taxon>
        <taxon>Basidiomycota</taxon>
        <taxon>Agaricomycotina</taxon>
        <taxon>Agaricomycetes</taxon>
        <taxon>Agaricomycetidae</taxon>
        <taxon>Agaricales</taxon>
        <taxon>Agaricineae</taxon>
        <taxon>Strophariaceae</taxon>
        <taxon>Agrocybe</taxon>
    </lineage>
</organism>